<organism evidence="7 8">
    <name type="scientific">Meloidogyne hapla</name>
    <name type="common">Root-knot nematode worm</name>
    <dbReference type="NCBI Taxonomy" id="6305"/>
    <lineage>
        <taxon>Eukaryota</taxon>
        <taxon>Metazoa</taxon>
        <taxon>Ecdysozoa</taxon>
        <taxon>Nematoda</taxon>
        <taxon>Chromadorea</taxon>
        <taxon>Rhabditida</taxon>
        <taxon>Tylenchina</taxon>
        <taxon>Tylenchomorpha</taxon>
        <taxon>Tylenchoidea</taxon>
        <taxon>Meloidogynidae</taxon>
        <taxon>Meloidogyninae</taxon>
        <taxon>Meloidogyne</taxon>
    </lineage>
</organism>
<dbReference type="GO" id="GO:0004825">
    <property type="term" value="F:methionine-tRNA ligase activity"/>
    <property type="evidence" value="ECO:0007669"/>
    <property type="project" value="UniProtKB-EC"/>
</dbReference>
<dbReference type="InterPro" id="IPR012340">
    <property type="entry name" value="NA-bd_OB-fold"/>
</dbReference>
<dbReference type="SUPFAM" id="SSF50249">
    <property type="entry name" value="Nucleic acid-binding proteins"/>
    <property type="match status" value="1"/>
</dbReference>
<dbReference type="AlphaFoldDB" id="A0A1I8BIQ6"/>
<evidence type="ECO:0000259" key="6">
    <source>
        <dbReference type="PROSITE" id="PS50886"/>
    </source>
</evidence>
<dbReference type="InterPro" id="IPR051270">
    <property type="entry name" value="Tyrosine-tRNA_ligase_regulator"/>
</dbReference>
<dbReference type="Pfam" id="PF19303">
    <property type="entry name" value="Anticodon_3"/>
    <property type="match status" value="1"/>
</dbReference>
<feature type="domain" description="TRNA-binding" evidence="6">
    <location>
        <begin position="231"/>
        <end position="332"/>
    </location>
</feature>
<evidence type="ECO:0000256" key="1">
    <source>
        <dbReference type="ARBA" id="ARBA00022555"/>
    </source>
</evidence>
<keyword evidence="7" id="KW-1185">Reference proteome</keyword>
<dbReference type="InterPro" id="IPR009080">
    <property type="entry name" value="tRNAsynth_Ia_anticodon-bd"/>
</dbReference>
<dbReference type="InterPro" id="IPR041872">
    <property type="entry name" value="Anticodon_Met"/>
</dbReference>
<keyword evidence="1 4" id="KW-0820">tRNA-binding</keyword>
<evidence type="ECO:0000256" key="3">
    <source>
        <dbReference type="ARBA" id="ARBA00047364"/>
    </source>
</evidence>
<dbReference type="Proteomes" id="UP000095281">
    <property type="component" value="Unplaced"/>
</dbReference>
<sequence length="369" mass="40650">MLQPFMPKTSAQIREQCNIPSPMALPEQFTLLLKKGHQHNKPSPLFTKIEPNKVAEWKALFGGDQNSTAVAINGTLNNKSSPKKSKQQNQQKKSKMASSDAVDLSSIDINKLYSEVLAKFQKAKEIFVAKEMTRLDVENKALREQIEEFKIKLGYVGPLFSPPISKSSDIPTKTPTKTDSKSDVLKQPFQNIIPTAEKGENMVQKPKQSKKSENKKTAAPSGGDVGGGEIDVGRLDLRVGRIIQAKKHPDADALYVEEIDLGEEKPRTVVSGLVRFVPLEEMQNRLVVCLCNLKPAKMRGVESQAMVMCASTPEKVEILEIDPSCEPGDVVSELSVSETGECIYKGHQLRVSRNGSALKARTLCNVPVK</sequence>
<dbReference type="CDD" id="cd02799">
    <property type="entry name" value="tRNA_bind_EMAP-II_like"/>
    <property type="match status" value="1"/>
</dbReference>
<accession>A0A1I8BIQ6</accession>
<dbReference type="GO" id="GO:0000049">
    <property type="term" value="F:tRNA binding"/>
    <property type="evidence" value="ECO:0007669"/>
    <property type="project" value="UniProtKB-UniRule"/>
</dbReference>
<evidence type="ECO:0000313" key="8">
    <source>
        <dbReference type="WBParaSite" id="MhA1_Contig2420.frz3.gene3"/>
    </source>
</evidence>
<name>A0A1I8BIQ6_MELHA</name>
<dbReference type="WBParaSite" id="MhA1_Contig2420.frz3.gene3">
    <property type="protein sequence ID" value="MhA1_Contig2420.frz3.gene3"/>
    <property type="gene ID" value="MhA1_Contig2420.frz3.gene3"/>
</dbReference>
<evidence type="ECO:0000256" key="4">
    <source>
        <dbReference type="PROSITE-ProRule" id="PRU00209"/>
    </source>
</evidence>
<reference evidence="8" key="1">
    <citation type="submission" date="2016-11" db="UniProtKB">
        <authorList>
            <consortium name="WormBaseParasite"/>
        </authorList>
    </citation>
    <scope>IDENTIFICATION</scope>
</reference>
<comment type="catalytic activity">
    <reaction evidence="3">
        <text>tRNA(Met) + L-methionine + ATP = L-methionyl-tRNA(Met) + AMP + diphosphate</text>
        <dbReference type="Rhea" id="RHEA:13481"/>
        <dbReference type="Rhea" id="RHEA-COMP:9667"/>
        <dbReference type="Rhea" id="RHEA-COMP:9698"/>
        <dbReference type="ChEBI" id="CHEBI:30616"/>
        <dbReference type="ChEBI" id="CHEBI:33019"/>
        <dbReference type="ChEBI" id="CHEBI:57844"/>
        <dbReference type="ChEBI" id="CHEBI:78442"/>
        <dbReference type="ChEBI" id="CHEBI:78530"/>
        <dbReference type="ChEBI" id="CHEBI:456215"/>
        <dbReference type="EC" id="6.1.1.10"/>
    </reaction>
</comment>
<dbReference type="PROSITE" id="PS50886">
    <property type="entry name" value="TRBD"/>
    <property type="match status" value="1"/>
</dbReference>
<dbReference type="SUPFAM" id="SSF47323">
    <property type="entry name" value="Anticodon-binding domain of a subclass of class I aminoacyl-tRNA synthetases"/>
    <property type="match status" value="1"/>
</dbReference>
<dbReference type="PANTHER" id="PTHR11586:SF33">
    <property type="entry name" value="AMINOACYL TRNA SYNTHASE COMPLEX-INTERACTING MULTIFUNCTIONAL PROTEIN 1"/>
    <property type="match status" value="1"/>
</dbReference>
<evidence type="ECO:0000256" key="5">
    <source>
        <dbReference type="SAM" id="MobiDB-lite"/>
    </source>
</evidence>
<feature type="region of interest" description="Disordered" evidence="5">
    <location>
        <begin position="74"/>
        <end position="100"/>
    </location>
</feature>
<dbReference type="Gene3D" id="2.40.50.140">
    <property type="entry name" value="Nucleic acid-binding proteins"/>
    <property type="match status" value="1"/>
</dbReference>
<keyword evidence="2 4" id="KW-0694">RNA-binding</keyword>
<dbReference type="InterPro" id="IPR002547">
    <property type="entry name" value="tRNA-bd_dom"/>
</dbReference>
<evidence type="ECO:0000256" key="2">
    <source>
        <dbReference type="ARBA" id="ARBA00022884"/>
    </source>
</evidence>
<evidence type="ECO:0000313" key="7">
    <source>
        <dbReference type="Proteomes" id="UP000095281"/>
    </source>
</evidence>
<dbReference type="Gene3D" id="1.10.730.10">
    <property type="entry name" value="Isoleucyl-tRNA Synthetase, Domain 1"/>
    <property type="match status" value="1"/>
</dbReference>
<dbReference type="GO" id="GO:0006418">
    <property type="term" value="P:tRNA aminoacylation for protein translation"/>
    <property type="evidence" value="ECO:0007669"/>
    <property type="project" value="InterPro"/>
</dbReference>
<protein>
    <submittedName>
        <fullName evidence="8">tRNA-binding domain-containing protein</fullName>
    </submittedName>
</protein>
<dbReference type="PANTHER" id="PTHR11586">
    <property type="entry name" value="TRNA-AMINOACYLATION COFACTOR ARC1 FAMILY MEMBER"/>
    <property type="match status" value="1"/>
</dbReference>
<proteinExistence type="predicted"/>
<dbReference type="GO" id="GO:0005524">
    <property type="term" value="F:ATP binding"/>
    <property type="evidence" value="ECO:0007669"/>
    <property type="project" value="InterPro"/>
</dbReference>
<dbReference type="Pfam" id="PF01588">
    <property type="entry name" value="tRNA_bind"/>
    <property type="match status" value="1"/>
</dbReference>
<feature type="region of interest" description="Disordered" evidence="5">
    <location>
        <begin position="196"/>
        <end position="227"/>
    </location>
</feature>